<name>A0AAN5T2B7_LEGPN</name>
<accession>A0AAN5T2B7</accession>
<dbReference type="PANTHER" id="PTHR11835">
    <property type="entry name" value="DECARBOXYLATING DEHYDROGENASES-ISOCITRATE, ISOPROPYLMALATE, TARTRATE"/>
    <property type="match status" value="1"/>
</dbReference>
<comment type="similarity">
    <text evidence="1">Belongs to the isocitrate and isopropylmalate dehydrogenases family.</text>
</comment>
<dbReference type="SMART" id="SM01329">
    <property type="entry name" value="Iso_dh"/>
    <property type="match status" value="1"/>
</dbReference>
<dbReference type="EMBL" id="DACWHX010000117">
    <property type="protein sequence ID" value="HAU1881830.1"/>
    <property type="molecule type" value="Genomic_DNA"/>
</dbReference>
<sequence>MKSTDPIKIAVLPGDGIGIEVTEATLPVFEVLDVPAILSYGDIGWEFWKKEGTAIPSRTWQLIASSDTVLLGAITSKPQREAKQELSKALRKSNPYYVSPVIQLRQGLDLFANVRPCFSIDDQSKPFNFCIIRENSEGLYCGFD</sequence>
<dbReference type="Gene3D" id="3.40.718.10">
    <property type="entry name" value="Isopropylmalate Dehydrogenase"/>
    <property type="match status" value="1"/>
</dbReference>
<dbReference type="Pfam" id="PF00180">
    <property type="entry name" value="Iso_dh"/>
    <property type="match status" value="1"/>
</dbReference>
<evidence type="ECO:0000259" key="3">
    <source>
        <dbReference type="SMART" id="SM01329"/>
    </source>
</evidence>
<keyword evidence="2" id="KW-0560">Oxidoreductase</keyword>
<organism evidence="4 5">
    <name type="scientific">Legionella pneumophila</name>
    <dbReference type="NCBI Taxonomy" id="446"/>
    <lineage>
        <taxon>Bacteria</taxon>
        <taxon>Pseudomonadati</taxon>
        <taxon>Pseudomonadota</taxon>
        <taxon>Gammaproteobacteria</taxon>
        <taxon>Legionellales</taxon>
        <taxon>Legionellaceae</taxon>
        <taxon>Legionella</taxon>
    </lineage>
</organism>
<evidence type="ECO:0000313" key="5">
    <source>
        <dbReference type="Proteomes" id="UP000866496"/>
    </source>
</evidence>
<dbReference type="Proteomes" id="UP000866496">
    <property type="component" value="Unassembled WGS sequence"/>
</dbReference>
<feature type="domain" description="Isopropylmalate dehydrogenase-like" evidence="3">
    <location>
        <begin position="8"/>
        <end position="144"/>
    </location>
</feature>
<reference evidence="4" key="2">
    <citation type="submission" date="2019-10" db="EMBL/GenBank/DDBJ databases">
        <authorList>
            <consortium name="NCBI Pathogen Detection Project"/>
        </authorList>
    </citation>
    <scope>NUCLEOTIDE SEQUENCE</scope>
    <source>
        <strain evidence="4">AZ00058701</strain>
    </source>
</reference>
<dbReference type="GO" id="GO:0006102">
    <property type="term" value="P:isocitrate metabolic process"/>
    <property type="evidence" value="ECO:0007669"/>
    <property type="project" value="TreeGrafter"/>
</dbReference>
<dbReference type="GO" id="GO:0006099">
    <property type="term" value="P:tricarboxylic acid cycle"/>
    <property type="evidence" value="ECO:0007669"/>
    <property type="project" value="TreeGrafter"/>
</dbReference>
<dbReference type="PANTHER" id="PTHR11835:SF34">
    <property type="entry name" value="ISOCITRATE DEHYDROGENASE [NAD] SUBUNIT ALPHA, MITOCHONDRIAL"/>
    <property type="match status" value="1"/>
</dbReference>
<reference evidence="4" key="1">
    <citation type="journal article" date="2018" name="Genome Biol.">
        <title>SKESA: strategic k-mer extension for scrupulous assemblies.</title>
        <authorList>
            <person name="Souvorov A."/>
            <person name="Agarwala R."/>
            <person name="Lipman D.J."/>
        </authorList>
    </citation>
    <scope>NUCLEOTIDE SEQUENCE</scope>
    <source>
        <strain evidence="4">AZ00058701</strain>
    </source>
</reference>
<evidence type="ECO:0000256" key="2">
    <source>
        <dbReference type="ARBA" id="ARBA00023002"/>
    </source>
</evidence>
<gene>
    <name evidence="4" type="ORF">JBJ86_16460</name>
</gene>
<comment type="caution">
    <text evidence="4">The sequence shown here is derived from an EMBL/GenBank/DDBJ whole genome shotgun (WGS) entry which is preliminary data.</text>
</comment>
<feature type="non-terminal residue" evidence="4">
    <location>
        <position position="144"/>
    </location>
</feature>
<proteinExistence type="inferred from homology"/>
<dbReference type="GO" id="GO:0004449">
    <property type="term" value="F:isocitrate dehydrogenase (NAD+) activity"/>
    <property type="evidence" value="ECO:0007669"/>
    <property type="project" value="TreeGrafter"/>
</dbReference>
<evidence type="ECO:0000313" key="4">
    <source>
        <dbReference type="EMBL" id="HAU1881830.1"/>
    </source>
</evidence>
<dbReference type="AlphaFoldDB" id="A0AAN5T2B7"/>
<dbReference type="SUPFAM" id="SSF53659">
    <property type="entry name" value="Isocitrate/Isopropylmalate dehydrogenase-like"/>
    <property type="match status" value="1"/>
</dbReference>
<dbReference type="InterPro" id="IPR024084">
    <property type="entry name" value="IsoPropMal-DH-like_dom"/>
</dbReference>
<evidence type="ECO:0000256" key="1">
    <source>
        <dbReference type="ARBA" id="ARBA00007769"/>
    </source>
</evidence>
<protein>
    <submittedName>
        <fullName evidence="4">Isocitrate/isopropylmalate dehydrogenase family protein</fullName>
    </submittedName>
</protein>